<dbReference type="InterPro" id="IPR042099">
    <property type="entry name" value="ANL_N_sf"/>
</dbReference>
<evidence type="ECO:0000259" key="4">
    <source>
        <dbReference type="Pfam" id="PF13193"/>
    </source>
</evidence>
<dbReference type="STRING" id="1423724.FC32_GL001747"/>
<organism evidence="5 6">
    <name type="scientific">Ligilactobacillus apodemi DSM 16634 = JCM 16172</name>
    <dbReference type="NCBI Taxonomy" id="1423724"/>
    <lineage>
        <taxon>Bacteria</taxon>
        <taxon>Bacillati</taxon>
        <taxon>Bacillota</taxon>
        <taxon>Bacilli</taxon>
        <taxon>Lactobacillales</taxon>
        <taxon>Lactobacillaceae</taxon>
        <taxon>Ligilactobacillus</taxon>
    </lineage>
</organism>
<dbReference type="InterPro" id="IPR020845">
    <property type="entry name" value="AMP-binding_CS"/>
</dbReference>
<gene>
    <name evidence="5" type="ORF">FC32_GL001747</name>
</gene>
<dbReference type="InterPro" id="IPR000873">
    <property type="entry name" value="AMP-dep_synth/lig_dom"/>
</dbReference>
<dbReference type="InterPro" id="IPR045851">
    <property type="entry name" value="AMP-bd_C_sf"/>
</dbReference>
<reference evidence="5 6" key="1">
    <citation type="journal article" date="2015" name="Genome Announc.">
        <title>Expanding the biotechnology potential of lactobacilli through comparative genomics of 213 strains and associated genera.</title>
        <authorList>
            <person name="Sun Z."/>
            <person name="Harris H.M."/>
            <person name="McCann A."/>
            <person name="Guo C."/>
            <person name="Argimon S."/>
            <person name="Zhang W."/>
            <person name="Yang X."/>
            <person name="Jeffery I.B."/>
            <person name="Cooney J.C."/>
            <person name="Kagawa T.F."/>
            <person name="Liu W."/>
            <person name="Song Y."/>
            <person name="Salvetti E."/>
            <person name="Wrobel A."/>
            <person name="Rasinkangas P."/>
            <person name="Parkhill J."/>
            <person name="Rea M.C."/>
            <person name="O'Sullivan O."/>
            <person name="Ritari J."/>
            <person name="Douillard F.P."/>
            <person name="Paul Ross R."/>
            <person name="Yang R."/>
            <person name="Briner A.E."/>
            <person name="Felis G.E."/>
            <person name="de Vos W.M."/>
            <person name="Barrangou R."/>
            <person name="Klaenhammer T.R."/>
            <person name="Caufield P.W."/>
            <person name="Cui Y."/>
            <person name="Zhang H."/>
            <person name="O'Toole P.W."/>
        </authorList>
    </citation>
    <scope>NUCLEOTIDE SEQUENCE [LARGE SCALE GENOMIC DNA]</scope>
    <source>
        <strain evidence="5 6">DSM 16634</strain>
    </source>
</reference>
<dbReference type="SUPFAM" id="SSF56801">
    <property type="entry name" value="Acetyl-CoA synthetase-like"/>
    <property type="match status" value="1"/>
</dbReference>
<evidence type="ECO:0000259" key="3">
    <source>
        <dbReference type="Pfam" id="PF00501"/>
    </source>
</evidence>
<dbReference type="Gene3D" id="3.40.50.12780">
    <property type="entry name" value="N-terminal domain of ligase-like"/>
    <property type="match status" value="1"/>
</dbReference>
<comment type="similarity">
    <text evidence="1">Belongs to the ATP-dependent AMP-binding enzyme family.</text>
</comment>
<evidence type="ECO:0000313" key="6">
    <source>
        <dbReference type="Proteomes" id="UP000051324"/>
    </source>
</evidence>
<dbReference type="Pfam" id="PF00501">
    <property type="entry name" value="AMP-binding"/>
    <property type="match status" value="1"/>
</dbReference>
<feature type="domain" description="AMP-binding enzyme C-terminal" evidence="4">
    <location>
        <begin position="412"/>
        <end position="490"/>
    </location>
</feature>
<keyword evidence="2" id="KW-0436">Ligase</keyword>
<comment type="caution">
    <text evidence="5">The sequence shown here is derived from an EMBL/GenBank/DDBJ whole genome shotgun (WGS) entry which is preliminary data.</text>
</comment>
<dbReference type="GO" id="GO:0031956">
    <property type="term" value="F:medium-chain fatty acid-CoA ligase activity"/>
    <property type="evidence" value="ECO:0007669"/>
    <property type="project" value="TreeGrafter"/>
</dbReference>
<dbReference type="Pfam" id="PF13193">
    <property type="entry name" value="AMP-binding_C"/>
    <property type="match status" value="1"/>
</dbReference>
<feature type="domain" description="AMP-dependent synthetase/ligase" evidence="3">
    <location>
        <begin position="10"/>
        <end position="363"/>
    </location>
</feature>
<dbReference type="AlphaFoldDB" id="A0A0R1UC93"/>
<evidence type="ECO:0000313" key="5">
    <source>
        <dbReference type="EMBL" id="KRL87323.1"/>
    </source>
</evidence>
<keyword evidence="6" id="KW-1185">Reference proteome</keyword>
<sequence>MTNLTKDLKDNLTQNKDRKFLRDIRLDQWFDGSQVEADIALFQQVLRQANFGRDDVVLMSLENSAGYIPINQALWRLGITAHPVSAETPASELKSDHDQNHYQGIILTKEKAQAFSSDPNLEMVALSLQTLPEMVFFYQRDLSAGRPQVPLESTLGWILNTSGTTGKPKQVGLSHEIMYKAANYDLTSHELTPDDTVLIVMPMFHINAQELIINATLLSGGKIAIAPRFSARNFWRWIKEVDATWSSIVPTIVTILLKNEASRQTFDPDNKLRFIRCASAMLALNRHEEFVKTFKVPILEGYGMTEACSQCTLNPLDAIKRGSVGKPYHTDVKIIAPDGSYTSKPNIQGEIAIAGDHVITSYLGNNTKDFHHGWFHTGDLGYFDEDGYLWLNGRIKHVIINRGGEKVSPIIVENALAELDFIQNVAVVPTPDELYGEVVTAAVILDEKFKADHQKARTLINEHARATLPKYRRPEKIFFVDSFPLNPTRKIMREELSKQLQKIEKEG</sequence>
<evidence type="ECO:0000256" key="1">
    <source>
        <dbReference type="ARBA" id="ARBA00006432"/>
    </source>
</evidence>
<dbReference type="Gene3D" id="3.30.300.30">
    <property type="match status" value="1"/>
</dbReference>
<evidence type="ECO:0000256" key="2">
    <source>
        <dbReference type="ARBA" id="ARBA00022598"/>
    </source>
</evidence>
<dbReference type="eggNOG" id="COG0318">
    <property type="taxonomic scope" value="Bacteria"/>
</dbReference>
<dbReference type="PANTHER" id="PTHR43201:SF5">
    <property type="entry name" value="MEDIUM-CHAIN ACYL-COA LIGASE ACSF2, MITOCHONDRIAL"/>
    <property type="match status" value="1"/>
</dbReference>
<dbReference type="OrthoDB" id="9762242at2"/>
<accession>A0A0R1UC93</accession>
<dbReference type="InterPro" id="IPR025110">
    <property type="entry name" value="AMP-bd_C"/>
</dbReference>
<dbReference type="RefSeq" id="WP_025086990.1">
    <property type="nucleotide sequence ID" value="NZ_AZFT01000004.1"/>
</dbReference>
<dbReference type="Proteomes" id="UP000051324">
    <property type="component" value="Unassembled WGS sequence"/>
</dbReference>
<protein>
    <submittedName>
        <fullName evidence="5">Acetyl-CoA synthetase</fullName>
    </submittedName>
</protein>
<dbReference type="PATRIC" id="fig|1423724.4.peg.1818"/>
<dbReference type="PANTHER" id="PTHR43201">
    <property type="entry name" value="ACYL-COA SYNTHETASE"/>
    <property type="match status" value="1"/>
</dbReference>
<name>A0A0R1UC93_9LACO</name>
<dbReference type="GO" id="GO:0006631">
    <property type="term" value="P:fatty acid metabolic process"/>
    <property type="evidence" value="ECO:0007669"/>
    <property type="project" value="TreeGrafter"/>
</dbReference>
<proteinExistence type="inferred from homology"/>
<dbReference type="EMBL" id="AZFT01000004">
    <property type="protein sequence ID" value="KRL87323.1"/>
    <property type="molecule type" value="Genomic_DNA"/>
</dbReference>
<dbReference type="PROSITE" id="PS00455">
    <property type="entry name" value="AMP_BINDING"/>
    <property type="match status" value="1"/>
</dbReference>